<dbReference type="GO" id="GO:0004072">
    <property type="term" value="F:aspartate kinase activity"/>
    <property type="evidence" value="ECO:0007669"/>
    <property type="project" value="InterPro"/>
</dbReference>
<dbReference type="Gene3D" id="3.40.1160.10">
    <property type="entry name" value="Acetylglutamate kinase-like"/>
    <property type="match status" value="1"/>
</dbReference>
<dbReference type="SUPFAM" id="SSF53633">
    <property type="entry name" value="Carbamate kinase-like"/>
    <property type="match status" value="1"/>
</dbReference>
<dbReference type="GO" id="GO:0009089">
    <property type="term" value="P:lysine biosynthetic process via diaminopimelate"/>
    <property type="evidence" value="ECO:0007669"/>
    <property type="project" value="TreeGrafter"/>
</dbReference>
<feature type="domain" description="Aspartate/glutamate/uridylate kinase" evidence="2">
    <location>
        <begin position="6"/>
        <end position="105"/>
    </location>
</feature>
<accession>X0WZE8</accession>
<protein>
    <recommendedName>
        <fullName evidence="2">Aspartate/glutamate/uridylate kinase domain-containing protein</fullName>
    </recommendedName>
</protein>
<sequence length="109" mass="11884">MSKDLKTLVMKFGGSSLKDSERFQIIASIIAKRAKEYSRIVVVVSAMGNTTDRLVKLGYKVHKSPPRREFDMLLSAGERLSIALLAMALDSMGMPSISFTGSQSGIITT</sequence>
<dbReference type="InterPro" id="IPR036393">
    <property type="entry name" value="AceGlu_kinase-like_sf"/>
</dbReference>
<dbReference type="Pfam" id="PF00696">
    <property type="entry name" value="AA_kinase"/>
    <property type="match status" value="1"/>
</dbReference>
<dbReference type="EMBL" id="BARS01045157">
    <property type="protein sequence ID" value="GAG29803.1"/>
    <property type="molecule type" value="Genomic_DNA"/>
</dbReference>
<dbReference type="PANTHER" id="PTHR21499:SF59">
    <property type="entry name" value="ASPARTOKINASE"/>
    <property type="match status" value="1"/>
</dbReference>
<proteinExistence type="inferred from homology"/>
<organism evidence="3">
    <name type="scientific">marine sediment metagenome</name>
    <dbReference type="NCBI Taxonomy" id="412755"/>
    <lineage>
        <taxon>unclassified sequences</taxon>
        <taxon>metagenomes</taxon>
        <taxon>ecological metagenomes</taxon>
    </lineage>
</organism>
<dbReference type="GO" id="GO:0005829">
    <property type="term" value="C:cytosol"/>
    <property type="evidence" value="ECO:0007669"/>
    <property type="project" value="TreeGrafter"/>
</dbReference>
<evidence type="ECO:0000256" key="1">
    <source>
        <dbReference type="ARBA" id="ARBA00010122"/>
    </source>
</evidence>
<dbReference type="PROSITE" id="PS00324">
    <property type="entry name" value="ASPARTOKINASE"/>
    <property type="match status" value="1"/>
</dbReference>
<name>X0WZE8_9ZZZZ</name>
<dbReference type="PANTHER" id="PTHR21499">
    <property type="entry name" value="ASPARTATE KINASE"/>
    <property type="match status" value="1"/>
</dbReference>
<reference evidence="3" key="1">
    <citation type="journal article" date="2014" name="Front. Microbiol.">
        <title>High frequency of phylogenetically diverse reductive dehalogenase-homologous genes in deep subseafloor sedimentary metagenomes.</title>
        <authorList>
            <person name="Kawai M."/>
            <person name="Futagami T."/>
            <person name="Toyoda A."/>
            <person name="Takaki Y."/>
            <person name="Nishi S."/>
            <person name="Hori S."/>
            <person name="Arai W."/>
            <person name="Tsubouchi T."/>
            <person name="Morono Y."/>
            <person name="Uchiyama I."/>
            <person name="Ito T."/>
            <person name="Fujiyama A."/>
            <person name="Inagaki F."/>
            <person name="Takami H."/>
        </authorList>
    </citation>
    <scope>NUCLEOTIDE SEQUENCE</scope>
    <source>
        <strain evidence="3">Expedition CK06-06</strain>
    </source>
</reference>
<comment type="similarity">
    <text evidence="1">Belongs to the aspartokinase family.</text>
</comment>
<evidence type="ECO:0000313" key="3">
    <source>
        <dbReference type="EMBL" id="GAG29803.1"/>
    </source>
</evidence>
<comment type="caution">
    <text evidence="3">The sequence shown here is derived from an EMBL/GenBank/DDBJ whole genome shotgun (WGS) entry which is preliminary data.</text>
</comment>
<feature type="non-terminal residue" evidence="3">
    <location>
        <position position="109"/>
    </location>
</feature>
<dbReference type="InterPro" id="IPR001048">
    <property type="entry name" value="Asp/Glu/Uridylate_kinase"/>
</dbReference>
<dbReference type="GO" id="GO:0009090">
    <property type="term" value="P:homoserine biosynthetic process"/>
    <property type="evidence" value="ECO:0007669"/>
    <property type="project" value="TreeGrafter"/>
</dbReference>
<dbReference type="AlphaFoldDB" id="X0WZE8"/>
<gene>
    <name evidence="3" type="ORF">S01H1_68111</name>
</gene>
<dbReference type="InterPro" id="IPR018042">
    <property type="entry name" value="Aspartate_kinase_CS"/>
</dbReference>
<evidence type="ECO:0000259" key="2">
    <source>
        <dbReference type="Pfam" id="PF00696"/>
    </source>
</evidence>